<evidence type="ECO:0000259" key="2">
    <source>
        <dbReference type="Pfam" id="PF07486"/>
    </source>
</evidence>
<gene>
    <name evidence="3" type="ORF">BCF38_105300</name>
    <name evidence="4" type="ORF">SAMN05421539_105300</name>
</gene>
<feature type="chain" id="PRO_5033338244" evidence="1">
    <location>
        <begin position="28"/>
        <end position="226"/>
    </location>
</feature>
<organism evidence="4 6">
    <name type="scientific">Jannaschia seohaensis</name>
    <dbReference type="NCBI Taxonomy" id="475081"/>
    <lineage>
        <taxon>Bacteria</taxon>
        <taxon>Pseudomonadati</taxon>
        <taxon>Pseudomonadota</taxon>
        <taxon>Alphaproteobacteria</taxon>
        <taxon>Rhodobacterales</taxon>
        <taxon>Roseobacteraceae</taxon>
        <taxon>Jannaschia</taxon>
    </lineage>
</organism>
<evidence type="ECO:0000256" key="1">
    <source>
        <dbReference type="SAM" id="SignalP"/>
    </source>
</evidence>
<reference evidence="4 6" key="1">
    <citation type="submission" date="2016-10" db="EMBL/GenBank/DDBJ databases">
        <authorList>
            <person name="Cai Z."/>
        </authorList>
    </citation>
    <scope>NUCLEOTIDE SEQUENCE [LARGE SCALE GENOMIC DNA]</scope>
    <source>
        <strain evidence="4 6">DSM 25227</strain>
    </source>
</reference>
<keyword evidence="4" id="KW-0378">Hydrolase</keyword>
<evidence type="ECO:0000313" key="5">
    <source>
        <dbReference type="Proteomes" id="UP000245839"/>
    </source>
</evidence>
<dbReference type="AlphaFoldDB" id="A0A2Y9ARW6"/>
<keyword evidence="1" id="KW-0732">Signal</keyword>
<dbReference type="Proteomes" id="UP000245839">
    <property type="component" value="Unassembled WGS sequence"/>
</dbReference>
<proteinExistence type="predicted"/>
<reference evidence="3 5" key="2">
    <citation type="submission" date="2018-03" db="EMBL/GenBank/DDBJ databases">
        <title>Genomic Encyclopedia of Archaeal and Bacterial Type Strains, Phase II (KMG-II): from individual species to whole genera.</title>
        <authorList>
            <person name="Goeker M."/>
        </authorList>
    </citation>
    <scope>NUCLEOTIDE SEQUENCE [LARGE SCALE GENOMIC DNA]</scope>
    <source>
        <strain evidence="3 5">DSM 25227</strain>
    </source>
</reference>
<name>A0A2Y9ARW6_9RHOB</name>
<dbReference type="OrthoDB" id="9785345at2"/>
<dbReference type="Gene3D" id="1.10.10.2520">
    <property type="entry name" value="Cell wall hydrolase SleB, domain 1"/>
    <property type="match status" value="1"/>
</dbReference>
<evidence type="ECO:0000313" key="3">
    <source>
        <dbReference type="EMBL" id="PWJ18311.1"/>
    </source>
</evidence>
<evidence type="ECO:0000313" key="4">
    <source>
        <dbReference type="EMBL" id="SSA46836.1"/>
    </source>
</evidence>
<protein>
    <submittedName>
        <fullName evidence="3 4">Cell wall hydrolase</fullName>
    </submittedName>
</protein>
<dbReference type="RefSeq" id="WP_109564771.1">
    <property type="nucleotide sequence ID" value="NZ_QGDJ01000005.1"/>
</dbReference>
<feature type="domain" description="Cell wall hydrolase SleB" evidence="2">
    <location>
        <begin position="111"/>
        <end position="220"/>
    </location>
</feature>
<evidence type="ECO:0000313" key="6">
    <source>
        <dbReference type="Proteomes" id="UP000251571"/>
    </source>
</evidence>
<dbReference type="GO" id="GO:0016787">
    <property type="term" value="F:hydrolase activity"/>
    <property type="evidence" value="ECO:0007669"/>
    <property type="project" value="UniProtKB-KW"/>
</dbReference>
<accession>A0A2Y9ARW6</accession>
<keyword evidence="5" id="KW-1185">Reference proteome</keyword>
<dbReference type="EMBL" id="QGDJ01000005">
    <property type="protein sequence ID" value="PWJ18311.1"/>
    <property type="molecule type" value="Genomic_DNA"/>
</dbReference>
<dbReference type="InterPro" id="IPR011105">
    <property type="entry name" value="Cell_wall_hydrolase_SleB"/>
</dbReference>
<dbReference type="Proteomes" id="UP000251571">
    <property type="component" value="Unassembled WGS sequence"/>
</dbReference>
<dbReference type="Pfam" id="PF07486">
    <property type="entry name" value="Hydrolase_2"/>
    <property type="match status" value="1"/>
</dbReference>
<feature type="signal peptide" evidence="1">
    <location>
        <begin position="1"/>
        <end position="27"/>
    </location>
</feature>
<sequence length="226" mass="24008">MFKSAIGAVSAALLISFSIPTASKAQATLASLAAPGAVAVGALSNRTAPLADLSESKRSLFGDRGAAPLLGGRAPRQDDEIDAAKLAAMPSASGGAQWTCLTEAIYFEARGESVEGQVAVAEVILNRVDSPRYPSTICGVVNQGTGRLHACQFSYTCDGQPEVVDEPRAWERAGKIARLLIDGHDRLLTDDATHYHADYVEPHWAAVYPQTARVGRHLFYRYIPGA</sequence>
<dbReference type="EMBL" id="UETC01000005">
    <property type="protein sequence ID" value="SSA46836.1"/>
    <property type="molecule type" value="Genomic_DNA"/>
</dbReference>
<dbReference type="InterPro" id="IPR042047">
    <property type="entry name" value="SleB_dom1"/>
</dbReference>